<name>A0ABZ2V9I3_9RHOB</name>
<keyword evidence="1" id="KW-1133">Transmembrane helix</keyword>
<feature type="transmembrane region" description="Helical" evidence="1">
    <location>
        <begin position="77"/>
        <end position="98"/>
    </location>
</feature>
<dbReference type="EMBL" id="CP150951">
    <property type="protein sequence ID" value="WZC50061.1"/>
    <property type="molecule type" value="Genomic_DNA"/>
</dbReference>
<evidence type="ECO:0000313" key="3">
    <source>
        <dbReference type="Proteomes" id="UP001440612"/>
    </source>
</evidence>
<reference evidence="3" key="1">
    <citation type="submission" date="2024-04" db="EMBL/GenBank/DDBJ databases">
        <title>Phylogenomic analyses of a clade within the roseobacter group suggest taxonomic reassignments of species of the genera Aestuariivita, Citreicella, Loktanella, Nautella, Pelagibaca, Ruegeria, Thalassobius, Thiobacimonas and Tropicibacter, and the proposal o.</title>
        <authorList>
            <person name="Jeon C.O."/>
        </authorList>
    </citation>
    <scope>NUCLEOTIDE SEQUENCE [LARGE SCALE GENOMIC DNA]</scope>
    <source>
        <strain evidence="3">BS5-3</strain>
    </source>
</reference>
<keyword evidence="1" id="KW-0472">Membrane</keyword>
<feature type="transmembrane region" description="Helical" evidence="1">
    <location>
        <begin position="47"/>
        <end position="70"/>
    </location>
</feature>
<gene>
    <name evidence="2" type="ORF">AABB29_05295</name>
</gene>
<keyword evidence="1" id="KW-0812">Transmembrane</keyword>
<dbReference type="Proteomes" id="UP001440612">
    <property type="component" value="Chromosome"/>
</dbReference>
<sequence>MLYIFAVYFALAACALASLSAMIFKIGEALAGCPSTGRAAKAGSLTIVTGFVAIGGGAILIIAAGVFMTLNEIAVEGAMAALGLSILCLGLGFTHAIATLRDVVAQAAQRAAEQ</sequence>
<evidence type="ECO:0000313" key="2">
    <source>
        <dbReference type="EMBL" id="WZC50061.1"/>
    </source>
</evidence>
<accession>A0ABZ2V9I3</accession>
<evidence type="ECO:0000256" key="1">
    <source>
        <dbReference type="SAM" id="Phobius"/>
    </source>
</evidence>
<dbReference type="RefSeq" id="WP_341368171.1">
    <property type="nucleotide sequence ID" value="NZ_CP150951.2"/>
</dbReference>
<organism evidence="2 3">
    <name type="scientific">Yoonia phaeophyticola</name>
    <dbReference type="NCBI Taxonomy" id="3137369"/>
    <lineage>
        <taxon>Bacteria</taxon>
        <taxon>Pseudomonadati</taxon>
        <taxon>Pseudomonadota</taxon>
        <taxon>Alphaproteobacteria</taxon>
        <taxon>Rhodobacterales</taxon>
        <taxon>Paracoccaceae</taxon>
        <taxon>Yoonia</taxon>
    </lineage>
</organism>
<protein>
    <submittedName>
        <fullName evidence="2">Uncharacterized protein</fullName>
    </submittedName>
</protein>
<proteinExistence type="predicted"/>
<keyword evidence="3" id="KW-1185">Reference proteome</keyword>